<evidence type="ECO:0000313" key="1">
    <source>
        <dbReference type="EMBL" id="JAD33312.1"/>
    </source>
</evidence>
<dbReference type="AlphaFoldDB" id="A0A0A8ZEK0"/>
<protein>
    <submittedName>
        <fullName evidence="1">Uncharacterized protein</fullName>
    </submittedName>
</protein>
<reference evidence="1" key="2">
    <citation type="journal article" date="2015" name="Data Brief">
        <title>Shoot transcriptome of the giant reed, Arundo donax.</title>
        <authorList>
            <person name="Barrero R.A."/>
            <person name="Guerrero F.D."/>
            <person name="Moolhuijzen P."/>
            <person name="Goolsby J.A."/>
            <person name="Tidwell J."/>
            <person name="Bellgard S.E."/>
            <person name="Bellgard M.I."/>
        </authorList>
    </citation>
    <scope>NUCLEOTIDE SEQUENCE</scope>
    <source>
        <tissue evidence="1">Shoot tissue taken approximately 20 cm above the soil surface</tissue>
    </source>
</reference>
<sequence>MLCLRSRADQLLLRLSLSLPNAQV</sequence>
<accession>A0A0A8ZEK0</accession>
<reference evidence="1" key="1">
    <citation type="submission" date="2014-09" db="EMBL/GenBank/DDBJ databases">
        <authorList>
            <person name="Magalhaes I.L.F."/>
            <person name="Oliveira U."/>
            <person name="Santos F.R."/>
            <person name="Vidigal T.H.D.A."/>
            <person name="Brescovit A.D."/>
            <person name="Santos A.J."/>
        </authorList>
    </citation>
    <scope>NUCLEOTIDE SEQUENCE</scope>
    <source>
        <tissue evidence="1">Shoot tissue taken approximately 20 cm above the soil surface</tissue>
    </source>
</reference>
<proteinExistence type="predicted"/>
<dbReference type="EMBL" id="GBRH01264583">
    <property type="protein sequence ID" value="JAD33312.1"/>
    <property type="molecule type" value="Transcribed_RNA"/>
</dbReference>
<name>A0A0A8ZEK0_ARUDO</name>
<organism evidence="1">
    <name type="scientific">Arundo donax</name>
    <name type="common">Giant reed</name>
    <name type="synonym">Donax arundinaceus</name>
    <dbReference type="NCBI Taxonomy" id="35708"/>
    <lineage>
        <taxon>Eukaryota</taxon>
        <taxon>Viridiplantae</taxon>
        <taxon>Streptophyta</taxon>
        <taxon>Embryophyta</taxon>
        <taxon>Tracheophyta</taxon>
        <taxon>Spermatophyta</taxon>
        <taxon>Magnoliopsida</taxon>
        <taxon>Liliopsida</taxon>
        <taxon>Poales</taxon>
        <taxon>Poaceae</taxon>
        <taxon>PACMAD clade</taxon>
        <taxon>Arundinoideae</taxon>
        <taxon>Arundineae</taxon>
        <taxon>Arundo</taxon>
    </lineage>
</organism>